<feature type="transmembrane region" description="Helical" evidence="8">
    <location>
        <begin position="572"/>
        <end position="598"/>
    </location>
</feature>
<dbReference type="Pfam" id="PF07662">
    <property type="entry name" value="Nucleos_tra2_C"/>
    <property type="match status" value="1"/>
</dbReference>
<keyword evidence="6 8" id="KW-0472">Membrane</keyword>
<comment type="caution">
    <text evidence="12">The sequence shown here is derived from an EMBL/GenBank/DDBJ whole genome shotgun (WGS) entry which is preliminary data.</text>
</comment>
<dbReference type="OrthoDB" id="6075923at2759"/>
<feature type="compositionally biased region" description="Polar residues" evidence="7">
    <location>
        <begin position="20"/>
        <end position="33"/>
    </location>
</feature>
<feature type="domain" description="Concentrative nucleoside transporter C-terminal" evidence="10">
    <location>
        <begin position="385"/>
        <end position="595"/>
    </location>
</feature>
<keyword evidence="13" id="KW-1185">Reference proteome</keyword>
<proteinExistence type="inferred from homology"/>
<feature type="transmembrane region" description="Helical" evidence="8">
    <location>
        <begin position="313"/>
        <end position="336"/>
    </location>
</feature>
<dbReference type="InterPro" id="IPR008276">
    <property type="entry name" value="C_nuclsd_transpt"/>
</dbReference>
<evidence type="ECO:0000259" key="10">
    <source>
        <dbReference type="Pfam" id="PF07662"/>
    </source>
</evidence>
<evidence type="ECO:0000313" key="12">
    <source>
        <dbReference type="EMBL" id="CAG8977556.1"/>
    </source>
</evidence>
<dbReference type="InterPro" id="IPR011657">
    <property type="entry name" value="CNT_C_dom"/>
</dbReference>
<dbReference type="PANTHER" id="PTHR10590:SF4">
    <property type="entry name" value="SOLUTE CARRIER FAMILY 28 MEMBER 3"/>
    <property type="match status" value="1"/>
</dbReference>
<dbReference type="AlphaFoldDB" id="A0A9N9LU31"/>
<keyword evidence="5 8" id="KW-1133">Transmembrane helix</keyword>
<protein>
    <submittedName>
        <fullName evidence="12">Uncharacterized protein</fullName>
    </submittedName>
</protein>
<evidence type="ECO:0000313" key="13">
    <source>
        <dbReference type="Proteomes" id="UP000701801"/>
    </source>
</evidence>
<feature type="transmembrane region" description="Helical" evidence="8">
    <location>
        <begin position="164"/>
        <end position="184"/>
    </location>
</feature>
<feature type="transmembrane region" description="Helical" evidence="8">
    <location>
        <begin position="444"/>
        <end position="466"/>
    </location>
</feature>
<evidence type="ECO:0000259" key="11">
    <source>
        <dbReference type="Pfam" id="PF07670"/>
    </source>
</evidence>
<evidence type="ECO:0000256" key="3">
    <source>
        <dbReference type="ARBA" id="ARBA00022475"/>
    </source>
</evidence>
<evidence type="ECO:0000259" key="9">
    <source>
        <dbReference type="Pfam" id="PF01773"/>
    </source>
</evidence>
<keyword evidence="3" id="KW-1003">Cell membrane</keyword>
<evidence type="ECO:0000256" key="4">
    <source>
        <dbReference type="ARBA" id="ARBA00022692"/>
    </source>
</evidence>
<dbReference type="InterPro" id="IPR002668">
    <property type="entry name" value="CNT_N_dom"/>
</dbReference>
<sequence length="613" mass="66294">MSNMASNNAERDQENGLAINKTTDQTITPSPSKSDLPIYIDNKNTAAYSVDAKDVSTSSEKDIKRTSSIEEEPAVKKPSKIRQLYKRFRIFIHLAAWLLITAWWIVGLVLHRKDIGWLKPFLVYLAITIRLITLHISVKYVTKPFGMIIDYGVKKPVSMIPEKLQVPLGALGAIGVILLGTFVTEESTDNTRANRGVSLFGLVVFLFCFYITSNNRKMIKWKTVIVGMLAQFILALFVLRTTAGYDIFNFIAYLAATGLGFAGDGTLFLTGQAALDSHWFVVTVIPPIIFFVALVQLLYYWGLLQWGIKKIAFLFFHLMGVSGAEAVVAAASPFVGQGESAMLIKPFIPHLTDAELHQVMTSGFATIAGSVLAAYIAMGISPLALVSSCVMSIPASLAISKLRWPETEESITAGKIVIPKDESEEKPSNSLHAFANGGWLGIKIGGMIIASLLCILALLGLCDALLGWFARYLSIRQLTIQKLIGWIFYPVAWLLGVQKQDVLAVGQLIGIKIVANEFVAFNTLSTDAAYLALSNRSRLIATYAVCGFGNISSVGIQIGVLSQLAPNRAGRIASVAFSALVSGVIATLTSASIAGMLISDSAGFIQVNPGQAA</sequence>
<dbReference type="EMBL" id="CAJVRM010000223">
    <property type="protein sequence ID" value="CAG8977556.1"/>
    <property type="molecule type" value="Genomic_DNA"/>
</dbReference>
<feature type="transmembrane region" description="Helical" evidence="8">
    <location>
        <begin position="279"/>
        <end position="301"/>
    </location>
</feature>
<evidence type="ECO:0000256" key="2">
    <source>
        <dbReference type="ARBA" id="ARBA00009033"/>
    </source>
</evidence>
<dbReference type="GO" id="GO:0005337">
    <property type="term" value="F:nucleoside transmembrane transporter activity"/>
    <property type="evidence" value="ECO:0007669"/>
    <property type="project" value="InterPro"/>
</dbReference>
<dbReference type="GO" id="GO:0015293">
    <property type="term" value="F:symporter activity"/>
    <property type="evidence" value="ECO:0007669"/>
    <property type="project" value="TreeGrafter"/>
</dbReference>
<evidence type="ECO:0000256" key="6">
    <source>
        <dbReference type="ARBA" id="ARBA00023136"/>
    </source>
</evidence>
<evidence type="ECO:0000256" key="8">
    <source>
        <dbReference type="SAM" id="Phobius"/>
    </source>
</evidence>
<gene>
    <name evidence="12" type="ORF">HYALB_00012362</name>
</gene>
<feature type="domain" description="Concentrative nucleoside transporter N-terminal" evidence="9">
    <location>
        <begin position="200"/>
        <end position="272"/>
    </location>
</feature>
<dbReference type="Pfam" id="PF07670">
    <property type="entry name" value="Gate"/>
    <property type="match status" value="1"/>
</dbReference>
<dbReference type="Pfam" id="PF01773">
    <property type="entry name" value="Nucleos_tra2_N"/>
    <property type="match status" value="1"/>
</dbReference>
<dbReference type="InterPro" id="IPR011642">
    <property type="entry name" value="Gate_dom"/>
</dbReference>
<feature type="transmembrane region" description="Helical" evidence="8">
    <location>
        <begin position="478"/>
        <end position="496"/>
    </location>
</feature>
<accession>A0A9N9LU31</accession>
<feature type="transmembrane region" description="Helical" evidence="8">
    <location>
        <begin position="196"/>
        <end position="213"/>
    </location>
</feature>
<feature type="domain" description="Nucleoside transporter/FeoB GTPase Gate" evidence="11">
    <location>
        <begin position="281"/>
        <end position="379"/>
    </location>
</feature>
<evidence type="ECO:0000256" key="7">
    <source>
        <dbReference type="SAM" id="MobiDB-lite"/>
    </source>
</evidence>
<feature type="region of interest" description="Disordered" evidence="7">
    <location>
        <begin position="1"/>
        <end position="38"/>
    </location>
</feature>
<feature type="transmembrane region" description="Helical" evidence="8">
    <location>
        <begin position="540"/>
        <end position="560"/>
    </location>
</feature>
<feature type="transmembrane region" description="Helical" evidence="8">
    <location>
        <begin position="251"/>
        <end position="273"/>
    </location>
</feature>
<dbReference type="Proteomes" id="UP000701801">
    <property type="component" value="Unassembled WGS sequence"/>
</dbReference>
<comment type="similarity">
    <text evidence="2">Belongs to the concentrative nucleoside transporter (CNT) (TC 2.A.41) family.</text>
</comment>
<feature type="transmembrane region" description="Helical" evidence="8">
    <location>
        <begin position="356"/>
        <end position="376"/>
    </location>
</feature>
<reference evidence="12" key="1">
    <citation type="submission" date="2021-07" db="EMBL/GenBank/DDBJ databases">
        <authorList>
            <person name="Durling M."/>
        </authorList>
    </citation>
    <scope>NUCLEOTIDE SEQUENCE</scope>
</reference>
<dbReference type="GO" id="GO:0005886">
    <property type="term" value="C:plasma membrane"/>
    <property type="evidence" value="ECO:0007669"/>
    <property type="project" value="UniProtKB-SubCell"/>
</dbReference>
<feature type="transmembrane region" description="Helical" evidence="8">
    <location>
        <begin position="219"/>
        <end position="239"/>
    </location>
</feature>
<organism evidence="12 13">
    <name type="scientific">Hymenoscyphus albidus</name>
    <dbReference type="NCBI Taxonomy" id="595503"/>
    <lineage>
        <taxon>Eukaryota</taxon>
        <taxon>Fungi</taxon>
        <taxon>Dikarya</taxon>
        <taxon>Ascomycota</taxon>
        <taxon>Pezizomycotina</taxon>
        <taxon>Leotiomycetes</taxon>
        <taxon>Helotiales</taxon>
        <taxon>Helotiaceae</taxon>
        <taxon>Hymenoscyphus</taxon>
    </lineage>
</organism>
<evidence type="ECO:0000256" key="5">
    <source>
        <dbReference type="ARBA" id="ARBA00022989"/>
    </source>
</evidence>
<evidence type="ECO:0000256" key="1">
    <source>
        <dbReference type="ARBA" id="ARBA00004651"/>
    </source>
</evidence>
<feature type="transmembrane region" description="Helical" evidence="8">
    <location>
        <begin position="90"/>
        <end position="110"/>
    </location>
</feature>
<name>A0A9N9LU31_9HELO</name>
<keyword evidence="4 8" id="KW-0812">Transmembrane</keyword>
<comment type="subcellular location">
    <subcellularLocation>
        <location evidence="1">Cell membrane</location>
        <topology evidence="1">Multi-pass membrane protein</topology>
    </subcellularLocation>
</comment>
<dbReference type="PANTHER" id="PTHR10590">
    <property type="entry name" value="SODIUM/NUCLEOSIDE COTRANSPORTER"/>
    <property type="match status" value="1"/>
</dbReference>